<proteinExistence type="predicted"/>
<feature type="repeat" description="ANK" evidence="1">
    <location>
        <begin position="320"/>
        <end position="344"/>
    </location>
</feature>
<keyword evidence="1" id="KW-0040">ANK repeat</keyword>
<dbReference type="OrthoDB" id="5606278at2"/>
<dbReference type="KEGG" id="foo:CGC45_04475"/>
<accession>A0A345JRE5</accession>
<dbReference type="InterPro" id="IPR002110">
    <property type="entry name" value="Ankyrin_rpt"/>
</dbReference>
<dbReference type="PROSITE" id="PS50297">
    <property type="entry name" value="ANK_REP_REGION"/>
    <property type="match status" value="2"/>
</dbReference>
<dbReference type="EMBL" id="CP022375">
    <property type="protein sequence ID" value="AXH29891.1"/>
    <property type="molecule type" value="Genomic_DNA"/>
</dbReference>
<dbReference type="AlphaFoldDB" id="A0A345JRE5"/>
<evidence type="ECO:0000313" key="2">
    <source>
        <dbReference type="EMBL" id="AXH29891.1"/>
    </source>
</evidence>
<evidence type="ECO:0000313" key="3">
    <source>
        <dbReference type="Proteomes" id="UP000253862"/>
    </source>
</evidence>
<keyword evidence="3" id="KW-1185">Reference proteome</keyword>
<reference evidence="2 3" key="1">
    <citation type="submission" date="2017-07" db="EMBL/GenBank/DDBJ databases">
        <title>Complete genome sequences and comparative analysis of the novel pathogen Francisella opportunistica.</title>
        <authorList>
            <person name="Dietrich E.A."/>
            <person name="Kingry L.C."/>
            <person name="Petersen J.M."/>
        </authorList>
    </citation>
    <scope>NUCLEOTIDE SEQUENCE [LARGE SCALE GENOMIC DNA]</scope>
    <source>
        <strain evidence="2 3">14-2155</strain>
    </source>
</reference>
<dbReference type="PANTHER" id="PTHR46899:SF3">
    <property type="entry name" value="PROTEIN PHOSPHATASE 1 REGULATORY SUBUNIT 27"/>
    <property type="match status" value="1"/>
</dbReference>
<evidence type="ECO:0000256" key="1">
    <source>
        <dbReference type="PROSITE-ProRule" id="PRU00023"/>
    </source>
</evidence>
<dbReference type="PROSITE" id="PS50088">
    <property type="entry name" value="ANK_REPEAT"/>
    <property type="match status" value="2"/>
</dbReference>
<dbReference type="SMART" id="SM00248">
    <property type="entry name" value="ANK"/>
    <property type="match status" value="3"/>
</dbReference>
<dbReference type="InterPro" id="IPR053080">
    <property type="entry name" value="PP1_regulatory_subunit_27"/>
</dbReference>
<dbReference type="Proteomes" id="UP000253862">
    <property type="component" value="Chromosome"/>
</dbReference>
<organism evidence="2 3">
    <name type="scientific">Francisella opportunistica</name>
    <dbReference type="NCBI Taxonomy" id="2016517"/>
    <lineage>
        <taxon>Bacteria</taxon>
        <taxon>Pseudomonadati</taxon>
        <taxon>Pseudomonadota</taxon>
        <taxon>Gammaproteobacteria</taxon>
        <taxon>Thiotrichales</taxon>
        <taxon>Francisellaceae</taxon>
        <taxon>Francisella</taxon>
    </lineage>
</organism>
<dbReference type="InterPro" id="IPR036770">
    <property type="entry name" value="Ankyrin_rpt-contain_sf"/>
</dbReference>
<gene>
    <name evidence="2" type="ORF">CGC43_04490</name>
</gene>
<feature type="repeat" description="ANK" evidence="1">
    <location>
        <begin position="286"/>
        <end position="307"/>
    </location>
</feature>
<dbReference type="Gene3D" id="1.25.40.20">
    <property type="entry name" value="Ankyrin repeat-containing domain"/>
    <property type="match status" value="1"/>
</dbReference>
<dbReference type="RefSeq" id="WP_071629160.1">
    <property type="nucleotide sequence ID" value="NZ_CP022375.1"/>
</dbReference>
<dbReference type="PANTHER" id="PTHR46899">
    <property type="entry name" value="PROTEIN PHOSPHATASE 1 REGULATORY SUBUNIT 27"/>
    <property type="match status" value="1"/>
</dbReference>
<name>A0A345JRE5_9GAMM</name>
<dbReference type="Pfam" id="PF12796">
    <property type="entry name" value="Ank_2"/>
    <property type="match status" value="1"/>
</dbReference>
<protein>
    <submittedName>
        <fullName evidence="2">Ankyrin repeat domain-containing protein</fullName>
    </submittedName>
</protein>
<sequence>MKNKLSKNPLTKNPYLIIFDSYKHTTACITQFNCLAKCLEVNYFDANYLEDDFLRKNFPYYDKKSADKLATQLFESFYTENEIFAVNVTIFVAPTQIVDFDMITFKKRLAEQLSNKFHHFGLNIGLKGYYNYNNERQSFFEEYDNERQRFFEQYKNHISMNLNSHLNSRFNKLNSIIVNCKNINELLYILLEEKIFLSKVIDINQEYTKFVYSLLKQIQSKFISDVEENYKGNLDYIYKKNLEDMVKKGYHTNTFLLYIASIKNHTDVVKLLLLEQGTGVNQANNNGVTPLWIACQRGHINIVKLLLLDSRIEVNQPINDGTTPFMIACQRAHINIVELLLSNSRTEANQAKNNGIKCLSNNLLLEASNSIASYFIAGCSNSSNNLILDKLKENFPTHDINTAWKMPSGELLTPLIQGCYFMCNRSINWLLDNYEGKLNKEAAFKNSNALKWYTSHKDEDGYDKEIEERLRQL</sequence>
<dbReference type="SUPFAM" id="SSF48403">
    <property type="entry name" value="Ankyrin repeat"/>
    <property type="match status" value="1"/>
</dbReference>